<gene>
    <name evidence="3" type="ORF">EG856_02005</name>
</gene>
<dbReference type="RefSeq" id="WP_130429465.1">
    <property type="nucleotide sequence ID" value="NZ_CP034841.1"/>
</dbReference>
<dbReference type="EMBL" id="CP034841">
    <property type="protein sequence ID" value="QBF34688.1"/>
    <property type="molecule type" value="Genomic_DNA"/>
</dbReference>
<protein>
    <submittedName>
        <fullName evidence="3">IS1634 family transposase</fullName>
    </submittedName>
</protein>
<proteinExistence type="predicted"/>
<evidence type="ECO:0000313" key="3">
    <source>
        <dbReference type="EMBL" id="QBF34688.1"/>
    </source>
</evidence>
<dbReference type="Pfam" id="PF01609">
    <property type="entry name" value="DDE_Tnp_1"/>
    <property type="match status" value="1"/>
</dbReference>
<keyword evidence="4" id="KW-1185">Reference proteome</keyword>
<keyword evidence="1" id="KW-0812">Transmembrane</keyword>
<organism evidence="3 4">
    <name type="scientific">Mycoplasmopsis phocirhinis</name>
    <dbReference type="NCBI Taxonomy" id="142650"/>
    <lineage>
        <taxon>Bacteria</taxon>
        <taxon>Bacillati</taxon>
        <taxon>Mycoplasmatota</taxon>
        <taxon>Mycoplasmoidales</taxon>
        <taxon>Metamycoplasmataceae</taxon>
        <taxon>Mycoplasmopsis</taxon>
    </lineage>
</organism>
<dbReference type="GO" id="GO:0006313">
    <property type="term" value="P:DNA transposition"/>
    <property type="evidence" value="ECO:0007669"/>
    <property type="project" value="InterPro"/>
</dbReference>
<evidence type="ECO:0000259" key="2">
    <source>
        <dbReference type="Pfam" id="PF01609"/>
    </source>
</evidence>
<evidence type="ECO:0000256" key="1">
    <source>
        <dbReference type="SAM" id="Phobius"/>
    </source>
</evidence>
<keyword evidence="1" id="KW-0472">Membrane</keyword>
<dbReference type="SUPFAM" id="SSF53098">
    <property type="entry name" value="Ribonuclease H-like"/>
    <property type="match status" value="1"/>
</dbReference>
<dbReference type="InterPro" id="IPR047654">
    <property type="entry name" value="IS1634_transpos"/>
</dbReference>
<dbReference type="Proteomes" id="UP000289326">
    <property type="component" value="Chromosome"/>
</dbReference>
<dbReference type="NCBIfam" id="NF033559">
    <property type="entry name" value="transpos_IS1634"/>
    <property type="match status" value="1"/>
</dbReference>
<dbReference type="GO" id="GO:0004803">
    <property type="term" value="F:transposase activity"/>
    <property type="evidence" value="ECO:0007669"/>
    <property type="project" value="InterPro"/>
</dbReference>
<dbReference type="GO" id="GO:0003677">
    <property type="term" value="F:DNA binding"/>
    <property type="evidence" value="ECO:0007669"/>
    <property type="project" value="InterPro"/>
</dbReference>
<evidence type="ECO:0000313" key="4">
    <source>
        <dbReference type="Proteomes" id="UP000289326"/>
    </source>
</evidence>
<name>A0A4P6MMG4_9BACT</name>
<accession>A0A4P6MMG4</accession>
<dbReference type="OrthoDB" id="399623at2"/>
<dbReference type="PANTHER" id="PTHR34614">
    <property type="match status" value="1"/>
</dbReference>
<keyword evidence="1" id="KW-1133">Transmembrane helix</keyword>
<dbReference type="InterPro" id="IPR012337">
    <property type="entry name" value="RNaseH-like_sf"/>
</dbReference>
<dbReference type="KEGG" id="mphi:EG856_02005"/>
<feature type="transmembrane region" description="Helical" evidence="1">
    <location>
        <begin position="462"/>
        <end position="481"/>
    </location>
</feature>
<dbReference type="PANTHER" id="PTHR34614:SF2">
    <property type="entry name" value="TRANSPOSASE IS4-LIKE DOMAIN-CONTAINING PROTEIN"/>
    <property type="match status" value="1"/>
</dbReference>
<dbReference type="InterPro" id="IPR002559">
    <property type="entry name" value="Transposase_11"/>
</dbReference>
<reference evidence="3 4" key="1">
    <citation type="submission" date="2019-01" db="EMBL/GenBank/DDBJ databases">
        <title>Complete sequence and annotation of the Mycoplasma phocirhinis strain 852T genome.</title>
        <authorList>
            <person name="Frasca S.Jr."/>
            <person name="Kutish G.F."/>
            <person name="Castellanos Gell J."/>
            <person name="Michaels D.L."/>
            <person name="Brown D.R."/>
        </authorList>
    </citation>
    <scope>NUCLEOTIDE SEQUENCE [LARGE SCALE GENOMIC DNA]</scope>
    <source>
        <strain evidence="3 4">852</strain>
    </source>
</reference>
<dbReference type="AlphaFoldDB" id="A0A4P6MMG4"/>
<sequence length="551" mass="65193">MEKWVITQSKRKDKTYVSVAIPAGFGKGYKKSIGIGNLETLKTLNLDPINALKVACADWNTEWNKEKILSKVKEVLAQSKKEIRKQNFGIKALYELCDKINPFKLCEKSKSKNLLDIAKYIITSRIINQDSLIKMYQQKHLYDFNNDFKKSTFYNSLDYVTNNKNEILKQLNNSLTSNASRDIEVLWYDSTTVYFESFARKGLRHPGYSKDGKFKEDQIVIGMITYCNGIPFHFKIFKGNTADVNTFIPFILEIQDIYNIKNVTIVADRGMNTNRNIRFLESLNIDYILSYRLKSSTKQRKEYTINQNDYIRVNKDFKYKEIEFMSLWKNKRFNGHKRRQIMTHSKKRAAKDFNDRMQLIEIFNKKQKNGRVIETDLIAAKKHKFFKKIGATSYYQLDLEKISEDEQFDGYYVYETSRIDLKPLDIVDLYQKQWQIENNFRNLKNCLKIRPMYVWSENHIEGYITLCFISLVLLQYGLNILNKYVKKQTKIDKNYSISNYVDAIKNAEKIQILIDNKIINEYNIENTDNEKETMLYELIEQSIKNYNVIKL</sequence>
<feature type="domain" description="Transposase IS4-like" evidence="2">
    <location>
        <begin position="182"/>
        <end position="473"/>
    </location>
</feature>